<accession>A0A381YQ71</accession>
<feature type="non-terminal residue" evidence="2">
    <location>
        <position position="1"/>
    </location>
</feature>
<gene>
    <name evidence="2" type="ORF">METZ01_LOCUS131626</name>
</gene>
<reference evidence="2" key="1">
    <citation type="submission" date="2018-05" db="EMBL/GenBank/DDBJ databases">
        <authorList>
            <person name="Lanie J.A."/>
            <person name="Ng W.-L."/>
            <person name="Kazmierczak K.M."/>
            <person name="Andrzejewski T.M."/>
            <person name="Davidsen T.M."/>
            <person name="Wayne K.J."/>
            <person name="Tettelin H."/>
            <person name="Glass J.I."/>
            <person name="Rusch D."/>
            <person name="Podicherti R."/>
            <person name="Tsui H.-C.T."/>
            <person name="Winkler M.E."/>
        </authorList>
    </citation>
    <scope>NUCLEOTIDE SEQUENCE</scope>
</reference>
<protein>
    <submittedName>
        <fullName evidence="2">Uncharacterized protein</fullName>
    </submittedName>
</protein>
<feature type="compositionally biased region" description="Polar residues" evidence="1">
    <location>
        <begin position="188"/>
        <end position="197"/>
    </location>
</feature>
<dbReference type="AlphaFoldDB" id="A0A381YQ71"/>
<proteinExistence type="predicted"/>
<dbReference type="EMBL" id="UINC01018699">
    <property type="protein sequence ID" value="SVA78772.1"/>
    <property type="molecule type" value="Genomic_DNA"/>
</dbReference>
<organism evidence="2">
    <name type="scientific">marine metagenome</name>
    <dbReference type="NCBI Taxonomy" id="408172"/>
    <lineage>
        <taxon>unclassified sequences</taxon>
        <taxon>metagenomes</taxon>
        <taxon>ecological metagenomes</taxon>
    </lineage>
</organism>
<evidence type="ECO:0000256" key="1">
    <source>
        <dbReference type="SAM" id="MobiDB-lite"/>
    </source>
</evidence>
<feature type="non-terminal residue" evidence="2">
    <location>
        <position position="197"/>
    </location>
</feature>
<sequence>VAINKFLLSRRHALISIAGFTGGLILTSCGNEEDYETLSLGARFADGYQTSTVFTSGSPQRAPYVLMSEQGWPLSEGVPDSIELLVTEINSEETIFEGKVRRHGEPGVIPYFPLIFDPPRSGEYKVEGKGLKGHHQLLVTDPSDLQLIQIGQKMPSIQTPTTQNNLEINPICTKSSGPCSLHTKSLDESLSSSTPTA</sequence>
<evidence type="ECO:0000313" key="2">
    <source>
        <dbReference type="EMBL" id="SVA78772.1"/>
    </source>
</evidence>
<feature type="region of interest" description="Disordered" evidence="1">
    <location>
        <begin position="177"/>
        <end position="197"/>
    </location>
</feature>
<name>A0A381YQ71_9ZZZZ</name>